<name>A0ABU2JXS5_9ACTN</name>
<sequence>MSFDLAVLAAAEPSDAAAVRAMFERCRSGRHVEGEPDARVVAFYERLRARFPDHPSAGAGTPWASTPLDVGIDHVIVSLGHAPRSDAALLAVEELAAACRLVVWDPQAEVAYPPPGEPGRPPG</sequence>
<reference evidence="2" key="1">
    <citation type="submission" date="2023-07" db="EMBL/GenBank/DDBJ databases">
        <title>30 novel species of actinomycetes from the DSMZ collection.</title>
        <authorList>
            <person name="Nouioui I."/>
        </authorList>
    </citation>
    <scope>NUCLEOTIDE SEQUENCE [LARGE SCALE GENOMIC DNA]</scope>
    <source>
        <strain evidence="2">DSM 44915</strain>
    </source>
</reference>
<dbReference type="Proteomes" id="UP001183410">
    <property type="component" value="Unassembled WGS sequence"/>
</dbReference>
<accession>A0ABU2JXS5</accession>
<evidence type="ECO:0000313" key="1">
    <source>
        <dbReference type="EMBL" id="MDT0269647.1"/>
    </source>
</evidence>
<gene>
    <name evidence="1" type="ORF">RM844_25520</name>
</gene>
<evidence type="ECO:0008006" key="3">
    <source>
        <dbReference type="Google" id="ProtNLM"/>
    </source>
</evidence>
<protein>
    <recommendedName>
        <fullName evidence="3">GNAT family N-acetyltransferase</fullName>
    </recommendedName>
</protein>
<dbReference type="RefSeq" id="WP_311669731.1">
    <property type="nucleotide sequence ID" value="NZ_JAVREO010000018.1"/>
</dbReference>
<proteinExistence type="predicted"/>
<evidence type="ECO:0000313" key="2">
    <source>
        <dbReference type="Proteomes" id="UP001183410"/>
    </source>
</evidence>
<keyword evidence="2" id="KW-1185">Reference proteome</keyword>
<comment type="caution">
    <text evidence="1">The sequence shown here is derived from an EMBL/GenBank/DDBJ whole genome shotgun (WGS) entry which is preliminary data.</text>
</comment>
<dbReference type="EMBL" id="JAVREO010000018">
    <property type="protein sequence ID" value="MDT0269647.1"/>
    <property type="molecule type" value="Genomic_DNA"/>
</dbReference>
<organism evidence="1 2">
    <name type="scientific">Streptomyces chisholmiae</name>
    <dbReference type="NCBI Taxonomy" id="3075540"/>
    <lineage>
        <taxon>Bacteria</taxon>
        <taxon>Bacillati</taxon>
        <taxon>Actinomycetota</taxon>
        <taxon>Actinomycetes</taxon>
        <taxon>Kitasatosporales</taxon>
        <taxon>Streptomycetaceae</taxon>
        <taxon>Streptomyces</taxon>
    </lineage>
</organism>